<keyword evidence="1" id="KW-0479">Metal-binding</keyword>
<dbReference type="Gene3D" id="1.10.150.240">
    <property type="entry name" value="Putative phosphatase, domain 2"/>
    <property type="match status" value="1"/>
</dbReference>
<dbReference type="SFLD" id="SFLDS00003">
    <property type="entry name" value="Haloacid_Dehalogenase"/>
    <property type="match status" value="1"/>
</dbReference>
<evidence type="ECO:0000313" key="6">
    <source>
        <dbReference type="Proteomes" id="UP001178354"/>
    </source>
</evidence>
<dbReference type="InterPro" id="IPR023198">
    <property type="entry name" value="PGP-like_dom2"/>
</dbReference>
<dbReference type="PANTHER" id="PTHR43434:SF23">
    <property type="entry name" value="PHOSPHOGLYCOLATE PHOSPHATASE"/>
    <property type="match status" value="1"/>
</dbReference>
<evidence type="ECO:0000313" key="5">
    <source>
        <dbReference type="EMBL" id="MDP1519742.1"/>
    </source>
</evidence>
<dbReference type="GO" id="GO:0005829">
    <property type="term" value="C:cytosol"/>
    <property type="evidence" value="ECO:0007669"/>
    <property type="project" value="TreeGrafter"/>
</dbReference>
<dbReference type="AlphaFoldDB" id="A0AAW8B1C6"/>
<dbReference type="InterPro" id="IPR036412">
    <property type="entry name" value="HAD-like_sf"/>
</dbReference>
<name>A0AAW8B1C6_9GAMM</name>
<dbReference type="FunFam" id="3.40.50.1000:FF:000022">
    <property type="entry name" value="Phosphoglycolate phosphatase"/>
    <property type="match status" value="1"/>
</dbReference>
<dbReference type="GO" id="GO:0008967">
    <property type="term" value="F:phosphoglycolate phosphatase activity"/>
    <property type="evidence" value="ECO:0007669"/>
    <property type="project" value="TreeGrafter"/>
</dbReference>
<evidence type="ECO:0000256" key="4">
    <source>
        <dbReference type="ARBA" id="ARBA00023277"/>
    </source>
</evidence>
<evidence type="ECO:0000256" key="2">
    <source>
        <dbReference type="ARBA" id="ARBA00022801"/>
    </source>
</evidence>
<dbReference type="SUPFAM" id="SSF56784">
    <property type="entry name" value="HAD-like"/>
    <property type="match status" value="1"/>
</dbReference>
<proteinExistence type="predicted"/>
<dbReference type="NCBIfam" id="TIGR01549">
    <property type="entry name" value="HAD-SF-IA-v1"/>
    <property type="match status" value="1"/>
</dbReference>
<keyword evidence="3" id="KW-0460">Magnesium</keyword>
<evidence type="ECO:0000256" key="3">
    <source>
        <dbReference type="ARBA" id="ARBA00022842"/>
    </source>
</evidence>
<keyword evidence="4" id="KW-0119">Carbohydrate metabolism</keyword>
<dbReference type="EMBL" id="JAUUUU010000001">
    <property type="protein sequence ID" value="MDP1519742.1"/>
    <property type="molecule type" value="Genomic_DNA"/>
</dbReference>
<dbReference type="GO" id="GO:0006281">
    <property type="term" value="P:DNA repair"/>
    <property type="evidence" value="ECO:0007669"/>
    <property type="project" value="TreeGrafter"/>
</dbReference>
<dbReference type="PANTHER" id="PTHR43434">
    <property type="entry name" value="PHOSPHOGLYCOLATE PHOSPHATASE"/>
    <property type="match status" value="1"/>
</dbReference>
<dbReference type="InterPro" id="IPR023214">
    <property type="entry name" value="HAD_sf"/>
</dbReference>
<evidence type="ECO:0000256" key="1">
    <source>
        <dbReference type="ARBA" id="ARBA00022723"/>
    </source>
</evidence>
<dbReference type="RefSeq" id="WP_305169251.1">
    <property type="nucleotide sequence ID" value="NZ_JAUUUU010000001.1"/>
</dbReference>
<keyword evidence="6" id="KW-1185">Reference proteome</keyword>
<sequence length="225" mass="25106">MSEPLTTTPKYRAVLFDLDGTLLDTAPDFLTCTNQLLHSKGMPLLDEANIRRLVTHGSAGIINKVFQLEPEHPDFEPIRQELLTLYFDNLADRTRPFPGIPELLSKLEQHNIPWGIVTNKPERYTLAILDQLPLWPPPATVICPDHVQRTKPDPESVLLALQQINIEPHQAVFIGDHLRDIEAGLRAGTATIAAAYGYLSEDEDPNDWGAHHTVASATQLANLIF</sequence>
<dbReference type="Proteomes" id="UP001178354">
    <property type="component" value="Unassembled WGS sequence"/>
</dbReference>
<organism evidence="5 6">
    <name type="scientific">Porticoccus litoralis</name>
    <dbReference type="NCBI Taxonomy" id="434086"/>
    <lineage>
        <taxon>Bacteria</taxon>
        <taxon>Pseudomonadati</taxon>
        <taxon>Pseudomonadota</taxon>
        <taxon>Gammaproteobacteria</taxon>
        <taxon>Cellvibrionales</taxon>
        <taxon>Porticoccaceae</taxon>
        <taxon>Porticoccus</taxon>
    </lineage>
</organism>
<protein>
    <submittedName>
        <fullName evidence="5">HAD-IA family hydrolase</fullName>
    </submittedName>
</protein>
<gene>
    <name evidence="5" type="ORF">Q8A57_02030</name>
</gene>
<dbReference type="SFLD" id="SFLDG01135">
    <property type="entry name" value="C1.5.6:_HAD__Beta-PGM__Phospha"/>
    <property type="match status" value="1"/>
</dbReference>
<reference evidence="5" key="2">
    <citation type="submission" date="2023-08" db="EMBL/GenBank/DDBJ databases">
        <authorList>
            <person name="Luo J."/>
        </authorList>
    </citation>
    <scope>NUCLEOTIDE SEQUENCE</scope>
    <source>
        <strain evidence="5">DSM 25064</strain>
    </source>
</reference>
<dbReference type="InterPro" id="IPR006439">
    <property type="entry name" value="HAD-SF_hydro_IA"/>
</dbReference>
<dbReference type="InterPro" id="IPR041492">
    <property type="entry name" value="HAD_2"/>
</dbReference>
<dbReference type="InterPro" id="IPR050155">
    <property type="entry name" value="HAD-like_hydrolase_sf"/>
</dbReference>
<keyword evidence="2 5" id="KW-0378">Hydrolase</keyword>
<comment type="caution">
    <text evidence="5">The sequence shown here is derived from an EMBL/GenBank/DDBJ whole genome shotgun (WGS) entry which is preliminary data.</text>
</comment>
<dbReference type="PRINTS" id="PR00413">
    <property type="entry name" value="HADHALOGNASE"/>
</dbReference>
<reference evidence="5" key="1">
    <citation type="journal article" date="2010" name="Int. J. Syst. Evol. Microbiol.">
        <title>Porticoccus litoralis gen. nov., sp. nov., a gammaproteobacterium isolated from the Yellow Sea.</title>
        <authorList>
            <person name="Oh H.M."/>
            <person name="Kim H."/>
            <person name="Kim K.M."/>
            <person name="Min G.S."/>
            <person name="Cho J.C."/>
        </authorList>
    </citation>
    <scope>NUCLEOTIDE SEQUENCE</scope>
    <source>
        <strain evidence="5">DSM 25064</strain>
    </source>
</reference>
<dbReference type="Pfam" id="PF13419">
    <property type="entry name" value="HAD_2"/>
    <property type="match status" value="1"/>
</dbReference>
<dbReference type="NCBIfam" id="TIGR01509">
    <property type="entry name" value="HAD-SF-IA-v3"/>
    <property type="match status" value="1"/>
</dbReference>
<dbReference type="SFLD" id="SFLDG01129">
    <property type="entry name" value="C1.5:_HAD__Beta-PGM__Phosphata"/>
    <property type="match status" value="1"/>
</dbReference>
<dbReference type="Gene3D" id="3.40.50.1000">
    <property type="entry name" value="HAD superfamily/HAD-like"/>
    <property type="match status" value="1"/>
</dbReference>
<dbReference type="GO" id="GO:0046872">
    <property type="term" value="F:metal ion binding"/>
    <property type="evidence" value="ECO:0007669"/>
    <property type="project" value="UniProtKB-KW"/>
</dbReference>
<accession>A0AAW8B1C6</accession>